<dbReference type="Gene3D" id="1.10.472.10">
    <property type="entry name" value="Cyclin-like"/>
    <property type="match status" value="1"/>
</dbReference>
<sequence length="693" mass="73858">MRSAAADYDQTQAASLNRPPSEEPMMKPLICSFFKRPPTANTPDCTNGRGSANGQVANGAVSPSRAGDGAAATTQLHLPPYPTPMEEPIVLFPLTPSVKVPLRHSKRSGRVLNESETLQEKHGQEYRFIVPMLAYAIECTIAAHEKLRHSAGLPAFISLSSSPPSSPTHLHKPAGDSDDDDRAAAEVHPRVGSTDSGNSTGDRNTALGYKVLQTAINAFSTPEVPAISVHDYLKRIVKYTYVSPSVLVCCCLYLDRLLTMYPSFLLCPNNVFKFLITSTRVSSKIMDTRTLNNRDFSFVGGVTNDNINALEFMFVQLLQNRLYISHHAFDVYCDPLRRHAAHIEAERTWDGPSPTMVLPMNGGRPVGHPHQPSRPSAARNSRCGSVTSRSRRSSTMSQNEYSLSTASQSGVSPLRSASRPAFPPSASMGQSISVDAESFAGVRQPSAAPSRCESAVTSARRYPMNSNGNTNNNSTSITSRSPVLPQVHPPTANGSASTAVPVLRNANSAATLRSSGNFDDTVSSAGLAQSASGAFVNTLHQQQVFDPADDSEDARARSILMSAPRGFSSSWDATRTARTLATTTGGVCLSTSVIATAHCVSPNMLTSATSAAAAKSRSLDGTMVIMDGSTTPSNILSDERTPTRRAFVSSARGDGLALPPMPQSGRRGRSGSIAGNSGVTMPNVLPPPESRQR</sequence>
<feature type="region of interest" description="Disordered" evidence="1">
    <location>
        <begin position="162"/>
        <end position="203"/>
    </location>
</feature>
<feature type="compositionally biased region" description="Low complexity" evidence="1">
    <location>
        <begin position="412"/>
        <end position="427"/>
    </location>
</feature>
<feature type="compositionally biased region" description="Pro residues" evidence="1">
    <location>
        <begin position="684"/>
        <end position="693"/>
    </location>
</feature>
<keyword evidence="3" id="KW-1185">Reference proteome</keyword>
<name>A0A0N0DUR8_LEPPY</name>
<feature type="region of interest" description="Disordered" evidence="1">
    <location>
        <begin position="442"/>
        <end position="497"/>
    </location>
</feature>
<dbReference type="EMBL" id="LGTL01000011">
    <property type="protein sequence ID" value="KPA79291.1"/>
    <property type="molecule type" value="Genomic_DNA"/>
</dbReference>
<feature type="compositionally biased region" description="Low complexity" evidence="1">
    <location>
        <begin position="381"/>
        <end position="397"/>
    </location>
</feature>
<dbReference type="Proteomes" id="UP000037923">
    <property type="component" value="Unassembled WGS sequence"/>
</dbReference>
<organism evidence="2 3">
    <name type="scientific">Leptomonas pyrrhocoris</name>
    <name type="common">Firebug parasite</name>
    <dbReference type="NCBI Taxonomy" id="157538"/>
    <lineage>
        <taxon>Eukaryota</taxon>
        <taxon>Discoba</taxon>
        <taxon>Euglenozoa</taxon>
        <taxon>Kinetoplastea</taxon>
        <taxon>Metakinetoplastina</taxon>
        <taxon>Trypanosomatida</taxon>
        <taxon>Trypanosomatidae</taxon>
        <taxon>Leishmaniinae</taxon>
        <taxon>Leptomonas</taxon>
    </lineage>
</organism>
<dbReference type="SUPFAM" id="SSF47954">
    <property type="entry name" value="Cyclin-like"/>
    <property type="match status" value="1"/>
</dbReference>
<dbReference type="OMA" id="YAIDCTI"/>
<feature type="region of interest" description="Disordered" evidence="1">
    <location>
        <begin position="647"/>
        <end position="693"/>
    </location>
</feature>
<dbReference type="PANTHER" id="PTHR15615">
    <property type="match status" value="1"/>
</dbReference>
<evidence type="ECO:0000256" key="1">
    <source>
        <dbReference type="SAM" id="MobiDB-lite"/>
    </source>
</evidence>
<accession>A0A0N0DUR8</accession>
<feature type="compositionally biased region" description="Low complexity" evidence="1">
    <location>
        <begin position="465"/>
        <end position="481"/>
    </location>
</feature>
<feature type="compositionally biased region" description="Polar residues" evidence="1">
    <location>
        <begin position="193"/>
        <end position="203"/>
    </location>
</feature>
<protein>
    <submittedName>
        <fullName evidence="2">Cyclin 10</fullName>
    </submittedName>
</protein>
<dbReference type="CDD" id="cd20558">
    <property type="entry name" value="CYCLIN_ScPCL7-like"/>
    <property type="match status" value="1"/>
</dbReference>
<evidence type="ECO:0000313" key="3">
    <source>
        <dbReference type="Proteomes" id="UP000037923"/>
    </source>
</evidence>
<dbReference type="VEuPathDB" id="TriTrypDB:LpyrH10_11_2210"/>
<feature type="region of interest" description="Disordered" evidence="1">
    <location>
        <begin position="1"/>
        <end position="25"/>
    </location>
</feature>
<dbReference type="InterPro" id="IPR036915">
    <property type="entry name" value="Cyclin-like_sf"/>
</dbReference>
<dbReference type="InterPro" id="IPR013922">
    <property type="entry name" value="Cyclin_PHO80-like"/>
</dbReference>
<dbReference type="PANTHER" id="PTHR15615:SF126">
    <property type="entry name" value="CYC2-LIKE CYCLIN"/>
    <property type="match status" value="1"/>
</dbReference>
<feature type="compositionally biased region" description="Polar residues" evidence="1">
    <location>
        <begin position="398"/>
        <end position="411"/>
    </location>
</feature>
<feature type="region of interest" description="Disordered" evidence="1">
    <location>
        <begin position="351"/>
        <end position="429"/>
    </location>
</feature>
<dbReference type="AlphaFoldDB" id="A0A0N0DUR8"/>
<dbReference type="GO" id="GO:0019901">
    <property type="term" value="F:protein kinase binding"/>
    <property type="evidence" value="ECO:0007669"/>
    <property type="project" value="InterPro"/>
</dbReference>
<comment type="caution">
    <text evidence="2">The sequence shown here is derived from an EMBL/GenBank/DDBJ whole genome shotgun (WGS) entry which is preliminary data.</text>
</comment>
<reference evidence="2 3" key="1">
    <citation type="submission" date="2015-07" db="EMBL/GenBank/DDBJ databases">
        <title>High-quality genome of monoxenous trypanosomatid Leptomonas pyrrhocoris.</title>
        <authorList>
            <person name="Flegontov P."/>
            <person name="Butenko A."/>
            <person name="Firsov S."/>
            <person name="Vlcek C."/>
            <person name="Logacheva M.D."/>
            <person name="Field M."/>
            <person name="Filatov D."/>
            <person name="Flegontova O."/>
            <person name="Gerasimov E."/>
            <person name="Jackson A.P."/>
            <person name="Kelly S."/>
            <person name="Opperdoes F."/>
            <person name="O'Reilly A."/>
            <person name="Votypka J."/>
            <person name="Yurchenko V."/>
            <person name="Lukes J."/>
        </authorList>
    </citation>
    <scope>NUCLEOTIDE SEQUENCE [LARGE SCALE GENOMIC DNA]</scope>
    <source>
        <strain evidence="2">H10</strain>
    </source>
</reference>
<dbReference type="Pfam" id="PF08613">
    <property type="entry name" value="Cyclin"/>
    <property type="match status" value="1"/>
</dbReference>
<dbReference type="OrthoDB" id="337735at2759"/>
<proteinExistence type="predicted"/>
<evidence type="ECO:0000313" key="2">
    <source>
        <dbReference type="EMBL" id="KPA79291.1"/>
    </source>
</evidence>
<dbReference type="GeneID" id="26906046"/>
<dbReference type="RefSeq" id="XP_015657730.1">
    <property type="nucleotide sequence ID" value="XM_015803905.1"/>
</dbReference>
<gene>
    <name evidence="2" type="ORF">ABB37_05756</name>
</gene>